<sequence>MADEHISNVDVVVVGAGFAGLYAAYRLRLAGQSMRIFEAGDDLGGTWYWNRYPGARVDIPSVDYMFSFDADWSKDWQWSEKYATQPEILRYLNHVADKHDLRRDMQFGTRVTQAHWDDTLSGYRVRTDRGDEIGCHYLVMATGCLSVPKDLDIPGVENFTGELYFTSSWPHEPVDFTGKRVGVVGTGSSGINRSR</sequence>
<dbReference type="PANTHER" id="PTHR43098">
    <property type="entry name" value="L-ORNITHINE N(5)-MONOOXYGENASE-RELATED"/>
    <property type="match status" value="1"/>
</dbReference>
<organism evidence="9 10">
    <name type="scientific">Mycobacterium kansasii</name>
    <dbReference type="NCBI Taxonomy" id="1768"/>
    <lineage>
        <taxon>Bacteria</taxon>
        <taxon>Bacillati</taxon>
        <taxon>Actinomycetota</taxon>
        <taxon>Actinomycetes</taxon>
        <taxon>Mycobacteriales</taxon>
        <taxon>Mycobacteriaceae</taxon>
        <taxon>Mycobacterium</taxon>
    </lineage>
</organism>
<comment type="cofactor">
    <cofactor evidence="1">
        <name>FAD</name>
        <dbReference type="ChEBI" id="CHEBI:57692"/>
    </cofactor>
</comment>
<dbReference type="GO" id="GO:0016709">
    <property type="term" value="F:oxidoreductase activity, acting on paired donors, with incorporation or reduction of molecular oxygen, NAD(P)H as one donor, and incorporation of one atom of oxygen"/>
    <property type="evidence" value="ECO:0007669"/>
    <property type="project" value="UniProtKB-ARBA"/>
</dbReference>
<dbReference type="InterPro" id="IPR050775">
    <property type="entry name" value="FAD-binding_Monooxygenases"/>
</dbReference>
<dbReference type="Proteomes" id="UP000516380">
    <property type="component" value="Chromosome"/>
</dbReference>
<keyword evidence="8" id="KW-1133">Transmembrane helix</keyword>
<dbReference type="PRINTS" id="PR00411">
    <property type="entry name" value="PNDRDTASEI"/>
</dbReference>
<evidence type="ECO:0000313" key="9">
    <source>
        <dbReference type="EMBL" id="BCI89324.1"/>
    </source>
</evidence>
<keyword evidence="3" id="KW-0285">Flavoprotein</keyword>
<evidence type="ECO:0000256" key="6">
    <source>
        <dbReference type="ARBA" id="ARBA00023002"/>
    </source>
</evidence>
<dbReference type="InterPro" id="IPR036188">
    <property type="entry name" value="FAD/NAD-bd_sf"/>
</dbReference>
<keyword evidence="7" id="KW-0503">Monooxygenase</keyword>
<evidence type="ECO:0000256" key="4">
    <source>
        <dbReference type="ARBA" id="ARBA00022827"/>
    </source>
</evidence>
<evidence type="ECO:0000256" key="7">
    <source>
        <dbReference type="ARBA" id="ARBA00023033"/>
    </source>
</evidence>
<gene>
    <name evidence="9" type="ORF">NIIDMKKI_45300</name>
</gene>
<comment type="similarity">
    <text evidence="2">Belongs to the FAD-binding monooxygenase family.</text>
</comment>
<keyword evidence="4" id="KW-0274">FAD</keyword>
<keyword evidence="10" id="KW-1185">Reference proteome</keyword>
<evidence type="ECO:0000256" key="5">
    <source>
        <dbReference type="ARBA" id="ARBA00022857"/>
    </source>
</evidence>
<dbReference type="SUPFAM" id="SSF51905">
    <property type="entry name" value="FAD/NAD(P)-binding domain"/>
    <property type="match status" value="1"/>
</dbReference>
<evidence type="ECO:0000256" key="8">
    <source>
        <dbReference type="SAM" id="Phobius"/>
    </source>
</evidence>
<evidence type="ECO:0000256" key="1">
    <source>
        <dbReference type="ARBA" id="ARBA00001974"/>
    </source>
</evidence>
<evidence type="ECO:0000256" key="3">
    <source>
        <dbReference type="ARBA" id="ARBA00022630"/>
    </source>
</evidence>
<dbReference type="EMBL" id="AP023343">
    <property type="protein sequence ID" value="BCI89324.1"/>
    <property type="molecule type" value="Genomic_DNA"/>
</dbReference>
<keyword evidence="8" id="KW-0472">Membrane</keyword>
<dbReference type="Gene3D" id="3.50.50.60">
    <property type="entry name" value="FAD/NAD(P)-binding domain"/>
    <property type="match status" value="1"/>
</dbReference>
<keyword evidence="6" id="KW-0560">Oxidoreductase</keyword>
<proteinExistence type="inferred from homology"/>
<reference evidence="9 10" key="1">
    <citation type="submission" date="2020-07" db="EMBL/GenBank/DDBJ databases">
        <title>Mycobacterium kansasii (former subtype) with zoonotic potential isolated from diseased indoor pet cat, Japan.</title>
        <authorList>
            <person name="Fukano H."/>
            <person name="Terazono T."/>
            <person name="Hoshino Y."/>
        </authorList>
    </citation>
    <scope>NUCLEOTIDE SEQUENCE [LARGE SCALE GENOMIC DNA]</scope>
    <source>
        <strain evidence="9 10">Kuro-I</strain>
    </source>
</reference>
<name>A0A7G1IFX1_MYCKA</name>
<accession>A0A7G1IFX1</accession>
<evidence type="ECO:0000313" key="10">
    <source>
        <dbReference type="Proteomes" id="UP000516380"/>
    </source>
</evidence>
<evidence type="ECO:0000256" key="2">
    <source>
        <dbReference type="ARBA" id="ARBA00010139"/>
    </source>
</evidence>
<dbReference type="Pfam" id="PF13738">
    <property type="entry name" value="Pyr_redox_3"/>
    <property type="match status" value="1"/>
</dbReference>
<protein>
    <submittedName>
        <fullName evidence="9">Uncharacterized protein</fullName>
    </submittedName>
</protein>
<dbReference type="AlphaFoldDB" id="A0A7G1IFX1"/>
<keyword evidence="8" id="KW-0812">Transmembrane</keyword>
<feature type="transmembrane region" description="Helical" evidence="8">
    <location>
        <begin position="6"/>
        <end position="25"/>
    </location>
</feature>
<keyword evidence="5" id="KW-0521">NADP</keyword>
<dbReference type="PANTHER" id="PTHR43098:SF3">
    <property type="entry name" value="L-ORNITHINE N(5)-MONOOXYGENASE-RELATED"/>
    <property type="match status" value="1"/>
</dbReference>